<feature type="domain" description="RNase H type-1" evidence="1">
    <location>
        <begin position="2"/>
        <end position="64"/>
    </location>
</feature>
<dbReference type="InterPro" id="IPR036397">
    <property type="entry name" value="RNaseH_sf"/>
</dbReference>
<keyword evidence="3" id="KW-1185">Reference proteome</keyword>
<protein>
    <recommendedName>
        <fullName evidence="1">RNase H type-1 domain-containing protein</fullName>
    </recommendedName>
</protein>
<dbReference type="InterPro" id="IPR012337">
    <property type="entry name" value="RNaseH-like_sf"/>
</dbReference>
<dbReference type="Pfam" id="PF13456">
    <property type="entry name" value="RVT_3"/>
    <property type="match status" value="1"/>
</dbReference>
<name>A0A2I0V8D9_9ASPA</name>
<dbReference type="PANTHER" id="PTHR48475">
    <property type="entry name" value="RIBONUCLEASE H"/>
    <property type="match status" value="1"/>
</dbReference>
<dbReference type="EMBL" id="KZ505391">
    <property type="protein sequence ID" value="PKU59661.1"/>
    <property type="molecule type" value="Genomic_DNA"/>
</dbReference>
<dbReference type="Proteomes" id="UP000233837">
    <property type="component" value="Unassembled WGS sequence"/>
</dbReference>
<gene>
    <name evidence="2" type="ORF">MA16_Dca029078</name>
</gene>
<reference evidence="2 3" key="2">
    <citation type="journal article" date="2017" name="Nature">
        <title>The Apostasia genome and the evolution of orchids.</title>
        <authorList>
            <person name="Zhang G.Q."/>
            <person name="Liu K.W."/>
            <person name="Li Z."/>
            <person name="Lohaus R."/>
            <person name="Hsiao Y.Y."/>
            <person name="Niu S.C."/>
            <person name="Wang J.Y."/>
            <person name="Lin Y.C."/>
            <person name="Xu Q."/>
            <person name="Chen L.J."/>
            <person name="Yoshida K."/>
            <person name="Fujiwara S."/>
            <person name="Wang Z.W."/>
            <person name="Zhang Y.Q."/>
            <person name="Mitsuda N."/>
            <person name="Wang M."/>
            <person name="Liu G.H."/>
            <person name="Pecoraro L."/>
            <person name="Huang H.X."/>
            <person name="Xiao X.J."/>
            <person name="Lin M."/>
            <person name="Wu X.Y."/>
            <person name="Wu W.L."/>
            <person name="Chen Y.Y."/>
            <person name="Chang S.B."/>
            <person name="Sakamoto S."/>
            <person name="Ohme-Takagi M."/>
            <person name="Yagi M."/>
            <person name="Zeng S.J."/>
            <person name="Shen C.Y."/>
            <person name="Yeh C.M."/>
            <person name="Luo Y.B."/>
            <person name="Tsai W.C."/>
            <person name="Van de Peer Y."/>
            <person name="Liu Z.J."/>
        </authorList>
    </citation>
    <scope>NUCLEOTIDE SEQUENCE [LARGE SCALE GENOMIC DNA]</scope>
    <source>
        <tissue evidence="2">The whole plant</tissue>
    </source>
</reference>
<dbReference type="InterPro" id="IPR002156">
    <property type="entry name" value="RNaseH_domain"/>
</dbReference>
<dbReference type="AlphaFoldDB" id="A0A2I0V8D9"/>
<dbReference type="GO" id="GO:0004523">
    <property type="term" value="F:RNA-DNA hybrid ribonuclease activity"/>
    <property type="evidence" value="ECO:0007669"/>
    <property type="project" value="InterPro"/>
</dbReference>
<accession>A0A2I0V8D9</accession>
<reference evidence="2 3" key="1">
    <citation type="journal article" date="2016" name="Sci. Rep.">
        <title>The Dendrobium catenatum Lindl. genome sequence provides insights into polysaccharide synthase, floral development and adaptive evolution.</title>
        <authorList>
            <person name="Zhang G.Q."/>
            <person name="Xu Q."/>
            <person name="Bian C."/>
            <person name="Tsai W.C."/>
            <person name="Yeh C.M."/>
            <person name="Liu K.W."/>
            <person name="Yoshida K."/>
            <person name="Zhang L.S."/>
            <person name="Chang S.B."/>
            <person name="Chen F."/>
            <person name="Shi Y."/>
            <person name="Su Y.Y."/>
            <person name="Zhang Y.Q."/>
            <person name="Chen L.J."/>
            <person name="Yin Y."/>
            <person name="Lin M."/>
            <person name="Huang H."/>
            <person name="Deng H."/>
            <person name="Wang Z.W."/>
            <person name="Zhu S.L."/>
            <person name="Zhao X."/>
            <person name="Deng C."/>
            <person name="Niu S.C."/>
            <person name="Huang J."/>
            <person name="Wang M."/>
            <person name="Liu G.H."/>
            <person name="Yang H.J."/>
            <person name="Xiao X.J."/>
            <person name="Hsiao Y.Y."/>
            <person name="Wu W.L."/>
            <person name="Chen Y.Y."/>
            <person name="Mitsuda N."/>
            <person name="Ohme-Takagi M."/>
            <person name="Luo Y.B."/>
            <person name="Van de Peer Y."/>
            <person name="Liu Z.J."/>
        </authorList>
    </citation>
    <scope>NUCLEOTIDE SEQUENCE [LARGE SCALE GENOMIC DNA]</scope>
    <source>
        <tissue evidence="2">The whole plant</tissue>
    </source>
</reference>
<dbReference type="PANTHER" id="PTHR48475:SF2">
    <property type="entry name" value="RIBONUCLEASE H"/>
    <property type="match status" value="1"/>
</dbReference>
<dbReference type="GO" id="GO:0003676">
    <property type="term" value="F:nucleic acid binding"/>
    <property type="evidence" value="ECO:0007669"/>
    <property type="project" value="InterPro"/>
</dbReference>
<evidence type="ECO:0000259" key="1">
    <source>
        <dbReference type="Pfam" id="PF13456"/>
    </source>
</evidence>
<sequence length="127" mass="14607">MVQNLVVHTDSQLVTSQVEGEFDVHNPQLAQYCSIVNLLLTRIEKYQIVHVLREQNTRAAALSKLSTSMTGDIYRRKCVEEIHFPSIKGPWVIQSIDESWEVSWINPILSFIHDRVLHKEPMAAIIL</sequence>
<dbReference type="Gene3D" id="3.30.420.10">
    <property type="entry name" value="Ribonuclease H-like superfamily/Ribonuclease H"/>
    <property type="match status" value="1"/>
</dbReference>
<proteinExistence type="predicted"/>
<evidence type="ECO:0000313" key="2">
    <source>
        <dbReference type="EMBL" id="PKU59661.1"/>
    </source>
</evidence>
<organism evidence="2 3">
    <name type="scientific">Dendrobium catenatum</name>
    <dbReference type="NCBI Taxonomy" id="906689"/>
    <lineage>
        <taxon>Eukaryota</taxon>
        <taxon>Viridiplantae</taxon>
        <taxon>Streptophyta</taxon>
        <taxon>Embryophyta</taxon>
        <taxon>Tracheophyta</taxon>
        <taxon>Spermatophyta</taxon>
        <taxon>Magnoliopsida</taxon>
        <taxon>Liliopsida</taxon>
        <taxon>Asparagales</taxon>
        <taxon>Orchidaceae</taxon>
        <taxon>Epidendroideae</taxon>
        <taxon>Malaxideae</taxon>
        <taxon>Dendrobiinae</taxon>
        <taxon>Dendrobium</taxon>
    </lineage>
</organism>
<dbReference type="SUPFAM" id="SSF53098">
    <property type="entry name" value="Ribonuclease H-like"/>
    <property type="match status" value="1"/>
</dbReference>
<evidence type="ECO:0000313" key="3">
    <source>
        <dbReference type="Proteomes" id="UP000233837"/>
    </source>
</evidence>